<evidence type="ECO:0000313" key="1">
    <source>
        <dbReference type="EMBL" id="MCF2221083.1"/>
    </source>
</evidence>
<sequence length="205" mass="23308">MVKKYENQTESIRNQQREDSILAAERAEEAATTRYKDSIEAATNAKIDSANIAVQNSISSNSDCEDKGISLNNIRFTSYTINGSLIQENISNYQYTNSGYILVNIDISSYCSSVNRIVRGTLYIKVQNPDGYALNYSGDFENQDGEYKTYSYKAEINSTDYDLSKSFKLYSTDITQRGKYEVKVWFAKDFVSKALFLGQETIEIY</sequence>
<comment type="caution">
    <text evidence="1">The sequence shown here is derived from an EMBL/GenBank/DDBJ whole genome shotgun (WGS) entry which is preliminary data.</text>
</comment>
<evidence type="ECO:0000313" key="2">
    <source>
        <dbReference type="Proteomes" id="UP001430374"/>
    </source>
</evidence>
<keyword evidence="2" id="KW-1185">Reference proteome</keyword>
<organism evidence="1 2">
    <name type="scientific">Chryseobacterium indicum</name>
    <dbReference type="NCBI Taxonomy" id="2766954"/>
    <lineage>
        <taxon>Bacteria</taxon>
        <taxon>Pseudomonadati</taxon>
        <taxon>Bacteroidota</taxon>
        <taxon>Flavobacteriia</taxon>
        <taxon>Flavobacteriales</taxon>
        <taxon>Weeksellaceae</taxon>
        <taxon>Chryseobacterium group</taxon>
        <taxon>Chryseobacterium</taxon>
    </lineage>
</organism>
<dbReference type="Proteomes" id="UP001430374">
    <property type="component" value="Unassembled WGS sequence"/>
</dbReference>
<name>A0ABS9CBG6_9FLAO</name>
<gene>
    <name evidence="1" type="ORF">H9Q08_17490</name>
</gene>
<dbReference type="RefSeq" id="WP_235132429.1">
    <property type="nucleotide sequence ID" value="NZ_JACSGT010000002.1"/>
</dbReference>
<proteinExistence type="predicted"/>
<dbReference type="EMBL" id="JACSGT010000002">
    <property type="protein sequence ID" value="MCF2221083.1"/>
    <property type="molecule type" value="Genomic_DNA"/>
</dbReference>
<accession>A0ABS9CBG6</accession>
<reference evidence="1" key="1">
    <citation type="submission" date="2021-08" db="EMBL/GenBank/DDBJ databases">
        <title>Complete genome sequence of Chryseobacterium sp strain PS-8.</title>
        <authorList>
            <person name="Das S.K."/>
        </authorList>
    </citation>
    <scope>NUCLEOTIDE SEQUENCE</scope>
    <source>
        <strain evidence="1">PS-8</strain>
    </source>
</reference>
<protein>
    <submittedName>
        <fullName evidence="1">Uncharacterized protein</fullName>
    </submittedName>
</protein>